<comment type="caution">
    <text evidence="1">The sequence shown here is derived from an EMBL/GenBank/DDBJ whole genome shotgun (WGS) entry which is preliminary data.</text>
</comment>
<organism evidence="1 2">
    <name type="scientific">Candidatus Endonucleibacter bathymodioli</name>
    <dbReference type="NCBI Taxonomy" id="539814"/>
    <lineage>
        <taxon>Bacteria</taxon>
        <taxon>Pseudomonadati</taxon>
        <taxon>Pseudomonadota</taxon>
        <taxon>Gammaproteobacteria</taxon>
        <taxon>Oceanospirillales</taxon>
        <taxon>Endozoicomonadaceae</taxon>
        <taxon>Candidatus Endonucleibacter</taxon>
    </lineage>
</organism>
<evidence type="ECO:0000313" key="1">
    <source>
        <dbReference type="EMBL" id="MDP0590239.1"/>
    </source>
</evidence>
<protein>
    <submittedName>
        <fullName evidence="1">Uncharacterized protein</fullName>
    </submittedName>
</protein>
<evidence type="ECO:0000313" key="2">
    <source>
        <dbReference type="Proteomes" id="UP001178148"/>
    </source>
</evidence>
<keyword evidence="2" id="KW-1185">Reference proteome</keyword>
<gene>
    <name evidence="1" type="ORF">QS748_14040</name>
</gene>
<reference evidence="1 2" key="1">
    <citation type="journal article" date="2023" name="bioRxiv">
        <title>An intranuclear bacterial parasite of deep-sea mussels expresses apoptosis inhibitors acquired from its host.</title>
        <authorList>
            <person name="Gonzalez Porras M.A."/>
            <person name="Assie A."/>
            <person name="Tietjen M."/>
            <person name="Violette M."/>
            <person name="Kleiner M."/>
            <person name="Gruber-Vodicka H."/>
            <person name="Dubilier N."/>
            <person name="Leisch N."/>
        </authorList>
    </citation>
    <scope>NUCLEOTIDE SEQUENCE [LARGE SCALE GENOMIC DNA]</scope>
    <source>
        <strain evidence="1">IAP13</strain>
    </source>
</reference>
<name>A0AA90NTP7_9GAMM</name>
<accession>A0AA90NTP7</accession>
<proteinExistence type="predicted"/>
<sequence>MGFTNSVTKNESQLKNILEMISEQELRDCLSQLKDDGQVEAKLFILKDHEYYHCILLQTVIGIRRHYSTKEYGTPHSFTDKYVARRKACESIIQAKIKQLTSEGRYFEKRSHFVSKRSDSSSMKVRAREEELEGKPLKAKHSNARYHDKASENSVCASVLLYMSKGRERNLNCKVYHNRELVVCRHLSAWWLQLKEFEYGDIDSEENIARCKKIPCPAELNKSFNHKVYPSEGIYFEISQFNNVIYDVATSLSEGQEKRYLVNSSNHGMGLCIKGINI</sequence>
<dbReference type="Proteomes" id="UP001178148">
    <property type="component" value="Unassembled WGS sequence"/>
</dbReference>
<dbReference type="EMBL" id="JASXSV010000036">
    <property type="protein sequence ID" value="MDP0590239.1"/>
    <property type="molecule type" value="Genomic_DNA"/>
</dbReference>
<dbReference type="AlphaFoldDB" id="A0AA90NTP7"/>